<evidence type="ECO:0000313" key="2">
    <source>
        <dbReference type="Proteomes" id="UP000222542"/>
    </source>
</evidence>
<keyword evidence="2" id="KW-1185">Reference proteome</keyword>
<dbReference type="InterPro" id="IPR044833">
    <property type="entry name" value="WDL5/6"/>
</dbReference>
<dbReference type="Gramene" id="PHT86529">
    <property type="protein sequence ID" value="PHT86529"/>
    <property type="gene ID" value="T459_08635"/>
</dbReference>
<name>A0A2G2ZX36_CAPAN</name>
<protein>
    <submittedName>
        <fullName evidence="1">Uncharacterized protein</fullName>
    </submittedName>
</protein>
<sequence>MNSLAFHSMRLELGSMLSIVIHLREGFHRKDQNSSTRSSEGYGSSVKCSSSADASHLGNGTEHFTGDRSTWNNIEGINSVKSIDSGRPSLALRSSSCRLVIQETEVGSSYVDRNLEKNSSLVVCSRSGLEIESCDSSTSTSANQQILDLNLALAFQEKLSDPWITSNVKAERKTH</sequence>
<reference evidence="1 2" key="2">
    <citation type="journal article" date="2017" name="Genome Biol.">
        <title>New reference genome sequences of hot pepper reveal the massive evolution of plant disease-resistance genes by retroduplication.</title>
        <authorList>
            <person name="Kim S."/>
            <person name="Park J."/>
            <person name="Yeom S.I."/>
            <person name="Kim Y.M."/>
            <person name="Seo E."/>
            <person name="Kim K.T."/>
            <person name="Kim M.S."/>
            <person name="Lee J.M."/>
            <person name="Cheong K."/>
            <person name="Shin H.S."/>
            <person name="Kim S.B."/>
            <person name="Han K."/>
            <person name="Lee J."/>
            <person name="Park M."/>
            <person name="Lee H.A."/>
            <person name="Lee H.Y."/>
            <person name="Lee Y."/>
            <person name="Oh S."/>
            <person name="Lee J.H."/>
            <person name="Choi E."/>
            <person name="Choi E."/>
            <person name="Lee S.E."/>
            <person name="Jeon J."/>
            <person name="Kim H."/>
            <person name="Choi G."/>
            <person name="Song H."/>
            <person name="Lee J."/>
            <person name="Lee S.C."/>
            <person name="Kwon J.K."/>
            <person name="Lee H.Y."/>
            <person name="Koo N."/>
            <person name="Hong Y."/>
            <person name="Kim R.W."/>
            <person name="Kang W.H."/>
            <person name="Huh J.H."/>
            <person name="Kang B.C."/>
            <person name="Yang T.J."/>
            <person name="Lee Y.H."/>
            <person name="Bennetzen J.L."/>
            <person name="Choi D."/>
        </authorList>
    </citation>
    <scope>NUCLEOTIDE SEQUENCE [LARGE SCALE GENOMIC DNA]</scope>
    <source>
        <strain evidence="2">cv. CM334</strain>
    </source>
</reference>
<organism evidence="1 2">
    <name type="scientific">Capsicum annuum</name>
    <name type="common">Capsicum pepper</name>
    <dbReference type="NCBI Taxonomy" id="4072"/>
    <lineage>
        <taxon>Eukaryota</taxon>
        <taxon>Viridiplantae</taxon>
        <taxon>Streptophyta</taxon>
        <taxon>Embryophyta</taxon>
        <taxon>Tracheophyta</taxon>
        <taxon>Spermatophyta</taxon>
        <taxon>Magnoliopsida</taxon>
        <taxon>eudicotyledons</taxon>
        <taxon>Gunneridae</taxon>
        <taxon>Pentapetalae</taxon>
        <taxon>asterids</taxon>
        <taxon>lamiids</taxon>
        <taxon>Solanales</taxon>
        <taxon>Solanaceae</taxon>
        <taxon>Solanoideae</taxon>
        <taxon>Capsiceae</taxon>
        <taxon>Capsicum</taxon>
    </lineage>
</organism>
<dbReference type="STRING" id="4072.A0A2G2ZX36"/>
<reference evidence="1 2" key="1">
    <citation type="journal article" date="2014" name="Nat. Genet.">
        <title>Genome sequence of the hot pepper provides insights into the evolution of pungency in Capsicum species.</title>
        <authorList>
            <person name="Kim S."/>
            <person name="Park M."/>
            <person name="Yeom S.I."/>
            <person name="Kim Y.M."/>
            <person name="Lee J.M."/>
            <person name="Lee H.A."/>
            <person name="Seo E."/>
            <person name="Choi J."/>
            <person name="Cheong K."/>
            <person name="Kim K.T."/>
            <person name="Jung K."/>
            <person name="Lee G.W."/>
            <person name="Oh S.K."/>
            <person name="Bae C."/>
            <person name="Kim S.B."/>
            <person name="Lee H.Y."/>
            <person name="Kim S.Y."/>
            <person name="Kim M.S."/>
            <person name="Kang B.C."/>
            <person name="Jo Y.D."/>
            <person name="Yang H.B."/>
            <person name="Jeong H.J."/>
            <person name="Kang W.H."/>
            <person name="Kwon J.K."/>
            <person name="Shin C."/>
            <person name="Lim J.Y."/>
            <person name="Park J.H."/>
            <person name="Huh J.H."/>
            <person name="Kim J.S."/>
            <person name="Kim B.D."/>
            <person name="Cohen O."/>
            <person name="Paran I."/>
            <person name="Suh M.C."/>
            <person name="Lee S.B."/>
            <person name="Kim Y.K."/>
            <person name="Shin Y."/>
            <person name="Noh S.J."/>
            <person name="Park J."/>
            <person name="Seo Y.S."/>
            <person name="Kwon S.Y."/>
            <person name="Kim H.A."/>
            <person name="Park J.M."/>
            <person name="Kim H.J."/>
            <person name="Choi S.B."/>
            <person name="Bosland P.W."/>
            <person name="Reeves G."/>
            <person name="Jo S.H."/>
            <person name="Lee B.W."/>
            <person name="Cho H.T."/>
            <person name="Choi H.S."/>
            <person name="Lee M.S."/>
            <person name="Yu Y."/>
            <person name="Do Choi Y."/>
            <person name="Park B.S."/>
            <person name="van Deynze A."/>
            <person name="Ashrafi H."/>
            <person name="Hill T."/>
            <person name="Kim W.T."/>
            <person name="Pai H.S."/>
            <person name="Ahn H.K."/>
            <person name="Yeam I."/>
            <person name="Giovannoni J.J."/>
            <person name="Rose J.K."/>
            <person name="Sorensen I."/>
            <person name="Lee S.J."/>
            <person name="Kim R.W."/>
            <person name="Choi I.Y."/>
            <person name="Choi B.S."/>
            <person name="Lim J.S."/>
            <person name="Lee Y.H."/>
            <person name="Choi D."/>
        </authorList>
    </citation>
    <scope>NUCLEOTIDE SEQUENCE [LARGE SCALE GENOMIC DNA]</scope>
    <source>
        <strain evidence="2">cv. CM334</strain>
    </source>
</reference>
<dbReference type="Proteomes" id="UP000222542">
    <property type="component" value="Unassembled WGS sequence"/>
</dbReference>
<dbReference type="EMBL" id="AYRZ02000003">
    <property type="protein sequence ID" value="PHT86529.1"/>
    <property type="molecule type" value="Genomic_DNA"/>
</dbReference>
<proteinExistence type="predicted"/>
<comment type="caution">
    <text evidence="1">The sequence shown here is derived from an EMBL/GenBank/DDBJ whole genome shotgun (WGS) entry which is preliminary data.</text>
</comment>
<gene>
    <name evidence="1" type="ORF">T459_08635</name>
</gene>
<dbReference type="AlphaFoldDB" id="A0A2G2ZX36"/>
<dbReference type="PANTHER" id="PTHR31358:SF44">
    <property type="entry name" value="ASPARTATE CARBAMOYLTRANSFERASE, CHLOROPLASTIC"/>
    <property type="match status" value="1"/>
</dbReference>
<dbReference type="PANTHER" id="PTHR31358">
    <property type="entry name" value="PROTEIN WVD2-LIKE 4"/>
    <property type="match status" value="1"/>
</dbReference>
<accession>A0A2G2ZX36</accession>
<evidence type="ECO:0000313" key="1">
    <source>
        <dbReference type="EMBL" id="PHT86529.1"/>
    </source>
</evidence>
<dbReference type="GO" id="GO:0008017">
    <property type="term" value="F:microtubule binding"/>
    <property type="evidence" value="ECO:0007669"/>
    <property type="project" value="InterPro"/>
</dbReference>